<organism evidence="1 2">
    <name type="scientific">Streptomyces decoyicus</name>
    <dbReference type="NCBI Taxonomy" id="249567"/>
    <lineage>
        <taxon>Bacteria</taxon>
        <taxon>Bacillati</taxon>
        <taxon>Actinomycetota</taxon>
        <taxon>Actinomycetes</taxon>
        <taxon>Kitasatosporales</taxon>
        <taxon>Streptomycetaceae</taxon>
        <taxon>Streptomyces</taxon>
    </lineage>
</organism>
<dbReference type="EMBL" id="CP109106">
    <property type="protein sequence ID" value="WSB69422.1"/>
    <property type="molecule type" value="Genomic_DNA"/>
</dbReference>
<dbReference type="GeneID" id="97314506"/>
<gene>
    <name evidence="1" type="ORF">OG863_16500</name>
</gene>
<sequence length="56" mass="6322">MTTPEQDRPSIKIVEDWWAALGGTLDRRSNTVFVPQGSKVPPCRFPCFSCRAKGRQ</sequence>
<accession>A0ABZ1FHE6</accession>
<protein>
    <submittedName>
        <fullName evidence="1">Uncharacterized protein</fullName>
    </submittedName>
</protein>
<dbReference type="RefSeq" id="WP_250051491.1">
    <property type="nucleotide sequence ID" value="NZ_CP109106.1"/>
</dbReference>
<dbReference type="Proteomes" id="UP001344251">
    <property type="component" value="Chromosome"/>
</dbReference>
<name>A0ABZ1FHE6_9ACTN</name>
<reference evidence="1 2" key="1">
    <citation type="submission" date="2022-10" db="EMBL/GenBank/DDBJ databases">
        <title>The complete genomes of actinobacterial strains from the NBC collection.</title>
        <authorList>
            <person name="Joergensen T.S."/>
            <person name="Alvarez Arevalo M."/>
            <person name="Sterndorff E.B."/>
            <person name="Faurdal D."/>
            <person name="Vuksanovic O."/>
            <person name="Mourched A.-S."/>
            <person name="Charusanti P."/>
            <person name="Shaw S."/>
            <person name="Blin K."/>
            <person name="Weber T."/>
        </authorList>
    </citation>
    <scope>NUCLEOTIDE SEQUENCE [LARGE SCALE GENOMIC DNA]</scope>
    <source>
        <strain evidence="1 2">NBC 01774</strain>
    </source>
</reference>
<evidence type="ECO:0000313" key="2">
    <source>
        <dbReference type="Proteomes" id="UP001344251"/>
    </source>
</evidence>
<proteinExistence type="predicted"/>
<keyword evidence="2" id="KW-1185">Reference proteome</keyword>
<evidence type="ECO:0000313" key="1">
    <source>
        <dbReference type="EMBL" id="WSB69422.1"/>
    </source>
</evidence>